<evidence type="ECO:0000313" key="2">
    <source>
        <dbReference type="Proteomes" id="UP000294933"/>
    </source>
</evidence>
<evidence type="ECO:0000313" key="1">
    <source>
        <dbReference type="EMBL" id="TDL14502.1"/>
    </source>
</evidence>
<dbReference type="VEuPathDB" id="FungiDB:BD410DRAFT_845962"/>
<dbReference type="AlphaFoldDB" id="A0A4Y7PI35"/>
<gene>
    <name evidence="1" type="ORF">BD410DRAFT_845962</name>
</gene>
<organism evidence="1 2">
    <name type="scientific">Rickenella mellea</name>
    <dbReference type="NCBI Taxonomy" id="50990"/>
    <lineage>
        <taxon>Eukaryota</taxon>
        <taxon>Fungi</taxon>
        <taxon>Dikarya</taxon>
        <taxon>Basidiomycota</taxon>
        <taxon>Agaricomycotina</taxon>
        <taxon>Agaricomycetes</taxon>
        <taxon>Hymenochaetales</taxon>
        <taxon>Rickenellaceae</taxon>
        <taxon>Rickenella</taxon>
    </lineage>
</organism>
<proteinExistence type="predicted"/>
<dbReference type="Proteomes" id="UP000294933">
    <property type="component" value="Unassembled WGS sequence"/>
</dbReference>
<name>A0A4Y7PI35_9AGAM</name>
<sequence length="175" mass="20471">MVRPRKYKTEKEQLEAARKRQREWYHRNKHEESAKALSRYHHIHHNGDFKPKVQSPKPHMSLPVHEEQYNECQEVLANSDMLPTFGRLNTRVLNAAEETLRTWHDTGSNINDVISKAQHVFDAWTSGSLRAWGAALYLTTELNTDATRTEDELQPYLTLGKDLQDRFEAISRQSF</sequence>
<protein>
    <submittedName>
        <fullName evidence="1">Uncharacterized protein</fullName>
    </submittedName>
</protein>
<reference evidence="1 2" key="1">
    <citation type="submission" date="2018-06" db="EMBL/GenBank/DDBJ databases">
        <title>A transcriptomic atlas of mushroom development highlights an independent origin of complex multicellularity.</title>
        <authorList>
            <consortium name="DOE Joint Genome Institute"/>
            <person name="Krizsan K."/>
            <person name="Almasi E."/>
            <person name="Merenyi Z."/>
            <person name="Sahu N."/>
            <person name="Viragh M."/>
            <person name="Koszo T."/>
            <person name="Mondo S."/>
            <person name="Kiss B."/>
            <person name="Balint B."/>
            <person name="Kues U."/>
            <person name="Barry K."/>
            <person name="Hegedus J.C."/>
            <person name="Henrissat B."/>
            <person name="Johnson J."/>
            <person name="Lipzen A."/>
            <person name="Ohm R."/>
            <person name="Nagy I."/>
            <person name="Pangilinan J."/>
            <person name="Yan J."/>
            <person name="Xiong Y."/>
            <person name="Grigoriev I.V."/>
            <person name="Hibbett D.S."/>
            <person name="Nagy L.G."/>
        </authorList>
    </citation>
    <scope>NUCLEOTIDE SEQUENCE [LARGE SCALE GENOMIC DNA]</scope>
    <source>
        <strain evidence="1 2">SZMC22713</strain>
    </source>
</reference>
<dbReference type="EMBL" id="ML170331">
    <property type="protein sequence ID" value="TDL14502.1"/>
    <property type="molecule type" value="Genomic_DNA"/>
</dbReference>
<keyword evidence="2" id="KW-1185">Reference proteome</keyword>
<accession>A0A4Y7PI35</accession>